<evidence type="ECO:0000313" key="1">
    <source>
        <dbReference type="EMBL" id="GIY80637.1"/>
    </source>
</evidence>
<evidence type="ECO:0000313" key="2">
    <source>
        <dbReference type="Proteomes" id="UP001054837"/>
    </source>
</evidence>
<proteinExistence type="predicted"/>
<reference evidence="1 2" key="1">
    <citation type="submission" date="2021-06" db="EMBL/GenBank/DDBJ databases">
        <title>Caerostris darwini draft genome.</title>
        <authorList>
            <person name="Kono N."/>
            <person name="Arakawa K."/>
        </authorList>
    </citation>
    <scope>NUCLEOTIDE SEQUENCE [LARGE SCALE GENOMIC DNA]</scope>
</reference>
<name>A0AAV4WCW8_9ARAC</name>
<organism evidence="1 2">
    <name type="scientific">Caerostris darwini</name>
    <dbReference type="NCBI Taxonomy" id="1538125"/>
    <lineage>
        <taxon>Eukaryota</taxon>
        <taxon>Metazoa</taxon>
        <taxon>Ecdysozoa</taxon>
        <taxon>Arthropoda</taxon>
        <taxon>Chelicerata</taxon>
        <taxon>Arachnida</taxon>
        <taxon>Araneae</taxon>
        <taxon>Araneomorphae</taxon>
        <taxon>Entelegynae</taxon>
        <taxon>Araneoidea</taxon>
        <taxon>Araneidae</taxon>
        <taxon>Caerostris</taxon>
    </lineage>
</organism>
<comment type="caution">
    <text evidence="1">The sequence shown here is derived from an EMBL/GenBank/DDBJ whole genome shotgun (WGS) entry which is preliminary data.</text>
</comment>
<keyword evidence="2" id="KW-1185">Reference proteome</keyword>
<sequence length="134" mass="15405">MTSTTCLLIFRNAGGTGSSSYASEARIRHSPFPQLSRLRKSNSRAVNEKKNQSARCSGHKITAEENRIYQASAGQLDIILIRKDTFSVPWGYVLRTFMGVPRDREWGVYQTRKETAIEWLGVFWKWNEVEIEFS</sequence>
<dbReference type="AlphaFoldDB" id="A0AAV4WCW8"/>
<accession>A0AAV4WCW8</accession>
<dbReference type="EMBL" id="BPLQ01014531">
    <property type="protein sequence ID" value="GIY80637.1"/>
    <property type="molecule type" value="Genomic_DNA"/>
</dbReference>
<gene>
    <name evidence="1" type="ORF">CDAR_54051</name>
</gene>
<dbReference type="Proteomes" id="UP001054837">
    <property type="component" value="Unassembled WGS sequence"/>
</dbReference>
<protein>
    <submittedName>
        <fullName evidence="1">Uncharacterized protein</fullName>
    </submittedName>
</protein>